<organism evidence="7 8">
    <name type="scientific">Novosphingobium malaysiense</name>
    <dbReference type="NCBI Taxonomy" id="1348853"/>
    <lineage>
        <taxon>Bacteria</taxon>
        <taxon>Pseudomonadati</taxon>
        <taxon>Pseudomonadota</taxon>
        <taxon>Alphaproteobacteria</taxon>
        <taxon>Sphingomonadales</taxon>
        <taxon>Sphingomonadaceae</taxon>
        <taxon>Novosphingobium</taxon>
    </lineage>
</organism>
<dbReference type="Pfam" id="PF00501">
    <property type="entry name" value="AMP-binding"/>
    <property type="match status" value="1"/>
</dbReference>
<dbReference type="InterPro" id="IPR045851">
    <property type="entry name" value="AMP-bd_C_sf"/>
</dbReference>
<dbReference type="Gene3D" id="3.40.50.12780">
    <property type="entry name" value="N-terminal domain of ligase-like"/>
    <property type="match status" value="1"/>
</dbReference>
<dbReference type="STRING" id="1348853.LK12_23475"/>
<dbReference type="PANTHER" id="PTHR43859">
    <property type="entry name" value="ACYL-ACTIVATING ENZYME"/>
    <property type="match status" value="1"/>
</dbReference>
<dbReference type="AlphaFoldDB" id="A0A0B1ZDV5"/>
<feature type="domain" description="AMP-dependent synthetase/ligase" evidence="6">
    <location>
        <begin position="1"/>
        <end position="69"/>
    </location>
</feature>
<comment type="similarity">
    <text evidence="1">Belongs to the ATP-dependent AMP-binding enzyme family.</text>
</comment>
<evidence type="ECO:0000313" key="8">
    <source>
        <dbReference type="Proteomes" id="UP000031057"/>
    </source>
</evidence>
<feature type="non-terminal residue" evidence="7">
    <location>
        <position position="1"/>
    </location>
</feature>
<evidence type="ECO:0000256" key="5">
    <source>
        <dbReference type="SAM" id="MobiDB-lite"/>
    </source>
</evidence>
<dbReference type="EMBL" id="JTDI01000050">
    <property type="protein sequence ID" value="KHK87197.1"/>
    <property type="molecule type" value="Genomic_DNA"/>
</dbReference>
<dbReference type="OrthoDB" id="9803968at2"/>
<keyword evidence="2 7" id="KW-0436">Ligase</keyword>
<sequence>TETSPMCVLSHPPRATPPRDEASWRAKSGRPVAGIEVRIVDDEGRPLEHDGSAVGRLQVRGPWVTASYHKIPCQTTTDGWFDTGDVGMIDPLGYVEVTDRTKDLIKSGGEWISSVELENELCAIPGVAEVAVVAVADPRWEERP</sequence>
<feature type="region of interest" description="Disordered" evidence="5">
    <location>
        <begin position="1"/>
        <end position="29"/>
    </location>
</feature>
<dbReference type="PANTHER" id="PTHR43859:SF4">
    <property type="entry name" value="BUTANOATE--COA LIGASE AAE1-RELATED"/>
    <property type="match status" value="1"/>
</dbReference>
<evidence type="ECO:0000256" key="3">
    <source>
        <dbReference type="ARBA" id="ARBA00022832"/>
    </source>
</evidence>
<dbReference type="InterPro" id="IPR000873">
    <property type="entry name" value="AMP-dep_synth/lig_dom"/>
</dbReference>
<gene>
    <name evidence="7" type="ORF">LK12_23475</name>
</gene>
<keyword evidence="8" id="KW-1185">Reference proteome</keyword>
<evidence type="ECO:0000313" key="7">
    <source>
        <dbReference type="EMBL" id="KHK87197.1"/>
    </source>
</evidence>
<evidence type="ECO:0000256" key="2">
    <source>
        <dbReference type="ARBA" id="ARBA00022598"/>
    </source>
</evidence>
<protein>
    <submittedName>
        <fullName evidence="7">Long-chain fatty acid--CoA ligase</fullName>
    </submittedName>
</protein>
<evidence type="ECO:0000256" key="1">
    <source>
        <dbReference type="ARBA" id="ARBA00006432"/>
    </source>
</evidence>
<accession>A0A0B1ZDV5</accession>
<evidence type="ECO:0000256" key="4">
    <source>
        <dbReference type="ARBA" id="ARBA00023098"/>
    </source>
</evidence>
<evidence type="ECO:0000259" key="6">
    <source>
        <dbReference type="Pfam" id="PF00501"/>
    </source>
</evidence>
<keyword evidence="4" id="KW-0443">Lipid metabolism</keyword>
<dbReference type="SUPFAM" id="SSF56801">
    <property type="entry name" value="Acetyl-CoA synthetase-like"/>
    <property type="match status" value="1"/>
</dbReference>
<dbReference type="GO" id="GO:0006631">
    <property type="term" value="P:fatty acid metabolic process"/>
    <property type="evidence" value="ECO:0007669"/>
    <property type="project" value="UniProtKB-KW"/>
</dbReference>
<dbReference type="RefSeq" id="WP_039290833.1">
    <property type="nucleotide sequence ID" value="NZ_JTDI01000050.1"/>
</dbReference>
<dbReference type="GO" id="GO:0016874">
    <property type="term" value="F:ligase activity"/>
    <property type="evidence" value="ECO:0007669"/>
    <property type="project" value="UniProtKB-KW"/>
</dbReference>
<dbReference type="Proteomes" id="UP000031057">
    <property type="component" value="Unassembled WGS sequence"/>
</dbReference>
<feature type="non-terminal residue" evidence="7">
    <location>
        <position position="144"/>
    </location>
</feature>
<reference evidence="7 8" key="1">
    <citation type="submission" date="2014-10" db="EMBL/GenBank/DDBJ databases">
        <title>Genome sequence of Novosphingobium malaysiense MUSC 273(T).</title>
        <authorList>
            <person name="Lee L.-H."/>
        </authorList>
    </citation>
    <scope>NUCLEOTIDE SEQUENCE [LARGE SCALE GENOMIC DNA]</scope>
    <source>
        <strain evidence="7 8">MUSC 273</strain>
    </source>
</reference>
<name>A0A0B1ZDV5_9SPHN</name>
<comment type="caution">
    <text evidence="7">The sequence shown here is derived from an EMBL/GenBank/DDBJ whole genome shotgun (WGS) entry which is preliminary data.</text>
</comment>
<dbReference type="InterPro" id="IPR042099">
    <property type="entry name" value="ANL_N_sf"/>
</dbReference>
<proteinExistence type="inferred from homology"/>
<keyword evidence="3" id="KW-0276">Fatty acid metabolism</keyword>
<dbReference type="Gene3D" id="3.30.300.30">
    <property type="match status" value="1"/>
</dbReference>